<gene>
    <name evidence="1" type="ORF">F0185_07310</name>
</gene>
<dbReference type="EMBL" id="VUYU01000004">
    <property type="protein sequence ID" value="NHZ33398.1"/>
    <property type="molecule type" value="Genomic_DNA"/>
</dbReference>
<sequence length="188" mass="21183">MKNMELIRPKSENELASVLKTAYNYACNKNYEKAIELCDWLMQDFSTEIAGRRERAAVKSLMGDIDGAIIDLKHVLKNDGLEPADFYTLGILLLRNGSTSEAIERFGDAVRIGDAAKHYYYRDSSLLFRAEAKLKVCDFEGALKDVSGLPDGFKTYFSGTGMRSKEDIADEARAAIERKARSKFQFKK</sequence>
<dbReference type="Gene3D" id="1.25.40.10">
    <property type="entry name" value="Tetratricopeptide repeat domain"/>
    <property type="match status" value="1"/>
</dbReference>
<name>A0ABX0LFL9_9BURK</name>
<keyword evidence="2" id="KW-1185">Reference proteome</keyword>
<dbReference type="InterPro" id="IPR010455">
    <property type="entry name" value="Phage_82_GpQ"/>
</dbReference>
<comment type="caution">
    <text evidence="1">The sequence shown here is derived from an EMBL/GenBank/DDBJ whole genome shotgun (WGS) entry which is preliminary data.</text>
</comment>
<evidence type="ECO:0008006" key="3">
    <source>
        <dbReference type="Google" id="ProtNLM"/>
    </source>
</evidence>
<reference evidence="1 2" key="1">
    <citation type="submission" date="2019-09" db="EMBL/GenBank/DDBJ databases">
        <title>Taxonomy of Antarctic Massilia spp.: description of Massilia rubra sp. nov., Massilia aquatica sp. nov., Massilia mucilaginosa sp. nov., Massilia frigida sp. nov. isolated from streams, lakes and regoliths.</title>
        <authorList>
            <person name="Holochova P."/>
            <person name="Sedlacek I."/>
            <person name="Kralova S."/>
            <person name="Maslanova I."/>
            <person name="Busse H.-J."/>
            <person name="Stankova E."/>
            <person name="Vrbovska V."/>
            <person name="Kovarovic V."/>
            <person name="Bartak M."/>
            <person name="Svec P."/>
            <person name="Pantucek R."/>
        </authorList>
    </citation>
    <scope>NUCLEOTIDE SEQUENCE [LARGE SCALE GENOMIC DNA]</scope>
    <source>
        <strain evidence="1 2">CCM 8692</strain>
    </source>
</reference>
<protein>
    <recommendedName>
        <fullName evidence="3">Tetratricopeptide repeat protein</fullName>
    </recommendedName>
</protein>
<organism evidence="1 2">
    <name type="scientific">Massilia rubra</name>
    <dbReference type="NCBI Taxonomy" id="2607910"/>
    <lineage>
        <taxon>Bacteria</taxon>
        <taxon>Pseudomonadati</taxon>
        <taxon>Pseudomonadota</taxon>
        <taxon>Betaproteobacteria</taxon>
        <taxon>Burkholderiales</taxon>
        <taxon>Oxalobacteraceae</taxon>
        <taxon>Telluria group</taxon>
        <taxon>Massilia</taxon>
    </lineage>
</organism>
<dbReference type="InterPro" id="IPR011990">
    <property type="entry name" value="TPR-like_helical_dom_sf"/>
</dbReference>
<evidence type="ECO:0000313" key="2">
    <source>
        <dbReference type="Proteomes" id="UP000785613"/>
    </source>
</evidence>
<evidence type="ECO:0000313" key="1">
    <source>
        <dbReference type="EMBL" id="NHZ33398.1"/>
    </source>
</evidence>
<dbReference type="RefSeq" id="WP_167223019.1">
    <property type="nucleotide sequence ID" value="NZ_VUYU01000004.1"/>
</dbReference>
<dbReference type="Proteomes" id="UP000785613">
    <property type="component" value="Unassembled WGS sequence"/>
</dbReference>
<dbReference type="SUPFAM" id="SSF48452">
    <property type="entry name" value="TPR-like"/>
    <property type="match status" value="1"/>
</dbReference>
<accession>A0ABX0LFL9</accession>
<dbReference type="Pfam" id="PF06323">
    <property type="entry name" value="Phage_antiter_Q"/>
    <property type="match status" value="1"/>
</dbReference>
<proteinExistence type="predicted"/>